<evidence type="ECO:0000313" key="3">
    <source>
        <dbReference type="Proteomes" id="UP000574369"/>
    </source>
</evidence>
<dbReference type="RefSeq" id="WP_246409682.1">
    <property type="nucleotide sequence ID" value="NZ_JACHXO010000002.1"/>
</dbReference>
<accession>A0ABR6GPI4</accession>
<proteinExistence type="predicted"/>
<gene>
    <name evidence="2" type="ORF">FHS28_001330</name>
</gene>
<protein>
    <recommendedName>
        <fullName evidence="4">DUF2213 domain-containing protein</fullName>
    </recommendedName>
</protein>
<dbReference type="Proteomes" id="UP000574369">
    <property type="component" value="Unassembled WGS sequence"/>
</dbReference>
<sequence length="440" mass="46802">MAKKLIRILTAVNASAVSKDGGKYLIKGVCGAVDDIVMNGMLYPADQLAKGIATLNGKPAPAGHPKNKSGQYISARDGEALFNSYMGAICTNARHEGGRSLVDIEVNAAQALAHADGRKLVERLDAVIAGNAADPIHVSTGLFVEAIQANGESLGKKYSRIATNLQYDHLAILLNEQGAGTPEQGVGMFLNAAGEEEEVECVQVNTEPQDRRDEGVLAGLRALVRRLVGNGTTDVSFDQITGGLYGLLPEGAWLQEVFERYAVWRDKDGRLFKQDYSVSSDGSVAFSGSPVEVVRRVDYHPITNREEDQVKEQIVAALNAAGIKTDGMSDAQLLDAYNSTVRKPVEDKLNAANSKLAELELAANAARDAEVTTLATELAANSSLTVDDFKALGIDRLKALKANAESGKKAAPVTPAGGKAEGESEFKGYSLNSHYDKEGK</sequence>
<evidence type="ECO:0008006" key="4">
    <source>
        <dbReference type="Google" id="ProtNLM"/>
    </source>
</evidence>
<dbReference type="EMBL" id="JACHXO010000002">
    <property type="protein sequence ID" value="MBB3193945.1"/>
    <property type="molecule type" value="Genomic_DNA"/>
</dbReference>
<name>A0ABR6GPI4_9BURK</name>
<feature type="region of interest" description="Disordered" evidence="1">
    <location>
        <begin position="404"/>
        <end position="440"/>
    </location>
</feature>
<evidence type="ECO:0000256" key="1">
    <source>
        <dbReference type="SAM" id="MobiDB-lite"/>
    </source>
</evidence>
<keyword evidence="3" id="KW-1185">Reference proteome</keyword>
<reference evidence="2 3" key="1">
    <citation type="submission" date="2020-08" db="EMBL/GenBank/DDBJ databases">
        <title>Genomic Encyclopedia of Type Strains, Phase III (KMG-III): the genomes of soil and plant-associated and newly described type strains.</title>
        <authorList>
            <person name="Whitman W."/>
        </authorList>
    </citation>
    <scope>NUCLEOTIDE SEQUENCE [LARGE SCALE GENOMIC DNA]</scope>
    <source>
        <strain evidence="2 3">CECT 7247</strain>
    </source>
</reference>
<comment type="caution">
    <text evidence="2">The sequence shown here is derived from an EMBL/GenBank/DDBJ whole genome shotgun (WGS) entry which is preliminary data.</text>
</comment>
<organism evidence="2 3">
    <name type="scientific">Roseateles terrae</name>
    <dbReference type="NCBI Taxonomy" id="431060"/>
    <lineage>
        <taxon>Bacteria</taxon>
        <taxon>Pseudomonadati</taxon>
        <taxon>Pseudomonadota</taxon>
        <taxon>Betaproteobacteria</taxon>
        <taxon>Burkholderiales</taxon>
        <taxon>Sphaerotilaceae</taxon>
        <taxon>Roseateles</taxon>
    </lineage>
</organism>
<evidence type="ECO:0000313" key="2">
    <source>
        <dbReference type="EMBL" id="MBB3193945.1"/>
    </source>
</evidence>